<dbReference type="RefSeq" id="WP_250867123.1">
    <property type="nucleotide sequence ID" value="NZ_JAGSOI010000004.1"/>
</dbReference>
<reference evidence="2" key="2">
    <citation type="submission" date="2021-04" db="EMBL/GenBank/DDBJ databases">
        <authorList>
            <person name="Dong X."/>
        </authorList>
    </citation>
    <scope>NUCLEOTIDE SEQUENCE</scope>
    <source>
        <strain evidence="2">LLY</strain>
    </source>
</reference>
<keyword evidence="3" id="KW-1185">Reference proteome</keyword>
<dbReference type="AlphaFoldDB" id="A0A9E4ZBV1"/>
<accession>A0A9E4ZBV1</accession>
<feature type="compositionally biased region" description="Acidic residues" evidence="1">
    <location>
        <begin position="91"/>
        <end position="101"/>
    </location>
</feature>
<evidence type="ECO:0000313" key="2">
    <source>
        <dbReference type="EMBL" id="MCM1985746.1"/>
    </source>
</evidence>
<protein>
    <submittedName>
        <fullName evidence="2">Uncharacterized protein</fullName>
    </submittedName>
</protein>
<gene>
    <name evidence="2" type="ORF">KDK67_01740</name>
</gene>
<evidence type="ECO:0000313" key="3">
    <source>
        <dbReference type="Proteomes" id="UP001056766"/>
    </source>
</evidence>
<dbReference type="Proteomes" id="UP001056766">
    <property type="component" value="Unassembled WGS sequence"/>
</dbReference>
<feature type="region of interest" description="Disordered" evidence="1">
    <location>
        <begin position="90"/>
        <end position="110"/>
    </location>
</feature>
<sequence length="110" mass="11921">MQAPVAGDKTYTLFEALVAAKLNGGEYCGCPDIADIIEAADAWIFVHPVGVGVAANSDAWQGFGDDLYEELDDFNNGELCDDDGDCKFCDDGDESGDEEKDDDVRKPKYK</sequence>
<name>A0A9E4ZBV1_9EURY</name>
<proteinExistence type="predicted"/>
<comment type="caution">
    <text evidence="2">The sequence shown here is derived from an EMBL/GenBank/DDBJ whole genome shotgun (WGS) entry which is preliminary data.</text>
</comment>
<dbReference type="EMBL" id="JAGSOI010000004">
    <property type="protein sequence ID" value="MCM1985746.1"/>
    <property type="molecule type" value="Genomic_DNA"/>
</dbReference>
<evidence type="ECO:0000256" key="1">
    <source>
        <dbReference type="SAM" id="MobiDB-lite"/>
    </source>
</evidence>
<reference evidence="2" key="1">
    <citation type="journal article" date="2021" name="mSystems">
        <title>Bacteria and Archaea Synergistically Convert Glycine Betaine to Biogenic Methane in the Formosa Cold Seep of the South China Sea.</title>
        <authorList>
            <person name="Li L."/>
            <person name="Zhang W."/>
            <person name="Zhang S."/>
            <person name="Song L."/>
            <person name="Sun Q."/>
            <person name="Zhang H."/>
            <person name="Xiang H."/>
            <person name="Dong X."/>
        </authorList>
    </citation>
    <scope>NUCLEOTIDE SEQUENCE</scope>
    <source>
        <strain evidence="2">LLY</strain>
    </source>
</reference>
<organism evidence="2 3">
    <name type="scientific">Methanococcoides seepicolus</name>
    <dbReference type="NCBI Taxonomy" id="2828780"/>
    <lineage>
        <taxon>Archaea</taxon>
        <taxon>Methanobacteriati</taxon>
        <taxon>Methanobacteriota</taxon>
        <taxon>Stenosarchaea group</taxon>
        <taxon>Methanomicrobia</taxon>
        <taxon>Methanosarcinales</taxon>
        <taxon>Methanosarcinaceae</taxon>
        <taxon>Methanococcoides</taxon>
    </lineage>
</organism>